<dbReference type="PANTHER" id="PTHR47429:SF2">
    <property type="entry name" value="PROTEIN TWIN LOV 1"/>
    <property type="match status" value="1"/>
</dbReference>
<evidence type="ECO:0000256" key="1">
    <source>
        <dbReference type="ARBA" id="ARBA00022630"/>
    </source>
</evidence>
<name>A0A1J0WM15_9RHOB</name>
<keyword evidence="3" id="KW-0157">Chromophore</keyword>
<dbReference type="Pfam" id="PF13426">
    <property type="entry name" value="PAS_9"/>
    <property type="match status" value="1"/>
</dbReference>
<dbReference type="PROSITE" id="PS50112">
    <property type="entry name" value="PAS"/>
    <property type="match status" value="1"/>
</dbReference>
<dbReference type="SUPFAM" id="SSF55874">
    <property type="entry name" value="ATPase domain of HSP90 chaperone/DNA topoisomerase II/histidine kinase"/>
    <property type="match status" value="1"/>
</dbReference>
<dbReference type="InterPro" id="IPR000014">
    <property type="entry name" value="PAS"/>
</dbReference>
<dbReference type="Gene3D" id="3.30.565.10">
    <property type="entry name" value="Histidine kinase-like ATPase, C-terminal domain"/>
    <property type="match status" value="1"/>
</dbReference>
<dbReference type="OrthoDB" id="489241at2"/>
<dbReference type="KEGG" id="suam:BOO69_09260"/>
<organism evidence="6 7">
    <name type="scientific">Sulfitobacter alexandrii</name>
    <dbReference type="NCBI Taxonomy" id="1917485"/>
    <lineage>
        <taxon>Bacteria</taxon>
        <taxon>Pseudomonadati</taxon>
        <taxon>Pseudomonadota</taxon>
        <taxon>Alphaproteobacteria</taxon>
        <taxon>Rhodobacterales</taxon>
        <taxon>Roseobacteraceae</taxon>
        <taxon>Sulfitobacter</taxon>
    </lineage>
</organism>
<dbReference type="STRING" id="1917485.BOO69_09260"/>
<accession>A0A1J0WM15</accession>
<dbReference type="InterPro" id="IPR011495">
    <property type="entry name" value="Sig_transdc_His_kin_sub2_dim/P"/>
</dbReference>
<evidence type="ECO:0000256" key="3">
    <source>
        <dbReference type="ARBA" id="ARBA00022991"/>
    </source>
</evidence>
<dbReference type="Pfam" id="PF02518">
    <property type="entry name" value="HATPase_c"/>
    <property type="match status" value="1"/>
</dbReference>
<evidence type="ECO:0008006" key="8">
    <source>
        <dbReference type="Google" id="ProtNLM"/>
    </source>
</evidence>
<dbReference type="SUPFAM" id="SSF55785">
    <property type="entry name" value="PYP-like sensor domain (PAS domain)"/>
    <property type="match status" value="1"/>
</dbReference>
<gene>
    <name evidence="6" type="ORF">BOO69_09260</name>
</gene>
<proteinExistence type="predicted"/>
<keyword evidence="1" id="KW-0285">Flavoprotein</keyword>
<evidence type="ECO:0000256" key="2">
    <source>
        <dbReference type="ARBA" id="ARBA00022643"/>
    </source>
</evidence>
<evidence type="ECO:0000313" key="6">
    <source>
        <dbReference type="EMBL" id="APE45396.1"/>
    </source>
</evidence>
<keyword evidence="7" id="KW-1185">Reference proteome</keyword>
<sequence>MPTNVAVAAMTRAPFALVLTNPQLPDNPIVYVNRAFEEMTGYHSDVVLGRNCRFLQGDDTDQRGVAKLREAIEKREEVTVILRNYRADGTKFLNRLMIAPLYDQEDEVPYFMGVQTLYDDGEPEDEDTLEALEEVQHRVKNHLSMIVGMIRMQARDSKSTPNREFDTLARRIETLQLLYEEMSADTGGKNAGKDRINLGAYLTRVANAIAYIDGRSGVRVNIDADEMDVPLNTATQLGLVLSEIMTNSMQHAFDGRESGLVEVRIKNLSEGVMRLQVADDGTGIPEGVEWPKSNSLGGRIVSQLARSLDAKISVERALSGTMIVIDIPGNHTVTE</sequence>
<dbReference type="PANTHER" id="PTHR47429">
    <property type="entry name" value="PROTEIN TWIN LOV 1"/>
    <property type="match status" value="1"/>
</dbReference>
<evidence type="ECO:0000313" key="7">
    <source>
        <dbReference type="Proteomes" id="UP000181897"/>
    </source>
</evidence>
<dbReference type="PROSITE" id="PS50109">
    <property type="entry name" value="HIS_KIN"/>
    <property type="match status" value="1"/>
</dbReference>
<dbReference type="InterPro" id="IPR036890">
    <property type="entry name" value="HATPase_C_sf"/>
</dbReference>
<keyword evidence="2" id="KW-0288">FMN</keyword>
<evidence type="ECO:0000259" key="4">
    <source>
        <dbReference type="PROSITE" id="PS50109"/>
    </source>
</evidence>
<feature type="domain" description="PAS" evidence="5">
    <location>
        <begin position="26"/>
        <end position="75"/>
    </location>
</feature>
<dbReference type="Gene3D" id="3.30.450.20">
    <property type="entry name" value="PAS domain"/>
    <property type="match status" value="1"/>
</dbReference>
<dbReference type="EMBL" id="CP018076">
    <property type="protein sequence ID" value="APE45396.1"/>
    <property type="molecule type" value="Genomic_DNA"/>
</dbReference>
<dbReference type="InterPro" id="IPR003594">
    <property type="entry name" value="HATPase_dom"/>
</dbReference>
<dbReference type="InterPro" id="IPR005467">
    <property type="entry name" value="His_kinase_dom"/>
</dbReference>
<reference evidence="6 7" key="1">
    <citation type="submission" date="2016-11" db="EMBL/GenBank/DDBJ databases">
        <title>Complete genome sequence of Sulfitobacter sp. AM1-D1, a toxic bacteria associated with marine dinoflagellate Alexandrium minutum in East China Sea.</title>
        <authorList>
            <person name="Yang Q."/>
            <person name="Zhang X."/>
            <person name="Tian X."/>
        </authorList>
    </citation>
    <scope>NUCLEOTIDE SEQUENCE [LARGE SCALE GENOMIC DNA]</scope>
    <source>
        <strain evidence="6 7">AM1-D1</strain>
    </source>
</reference>
<dbReference type="Proteomes" id="UP000181897">
    <property type="component" value="Chromosome"/>
</dbReference>
<dbReference type="NCBIfam" id="TIGR00229">
    <property type="entry name" value="sensory_box"/>
    <property type="match status" value="1"/>
</dbReference>
<dbReference type="CDD" id="cd00130">
    <property type="entry name" value="PAS"/>
    <property type="match status" value="1"/>
</dbReference>
<dbReference type="Pfam" id="PF07568">
    <property type="entry name" value="HisKA_2"/>
    <property type="match status" value="1"/>
</dbReference>
<dbReference type="SMART" id="SM00387">
    <property type="entry name" value="HATPase_c"/>
    <property type="match status" value="1"/>
</dbReference>
<dbReference type="InterPro" id="IPR035965">
    <property type="entry name" value="PAS-like_dom_sf"/>
</dbReference>
<dbReference type="AlphaFoldDB" id="A0A1J0WM15"/>
<protein>
    <recommendedName>
        <fullName evidence="8">PAS domain-containing protein</fullName>
    </recommendedName>
</protein>
<evidence type="ECO:0000259" key="5">
    <source>
        <dbReference type="PROSITE" id="PS50112"/>
    </source>
</evidence>
<feature type="domain" description="Histidine kinase" evidence="4">
    <location>
        <begin position="134"/>
        <end position="331"/>
    </location>
</feature>